<feature type="region of interest" description="Disordered" evidence="1">
    <location>
        <begin position="1"/>
        <end position="31"/>
    </location>
</feature>
<evidence type="ECO:0008006" key="4">
    <source>
        <dbReference type="Google" id="ProtNLM"/>
    </source>
</evidence>
<evidence type="ECO:0000313" key="3">
    <source>
        <dbReference type="Proteomes" id="UP001492380"/>
    </source>
</evidence>
<keyword evidence="3" id="KW-1185">Reference proteome</keyword>
<proteinExistence type="predicted"/>
<name>A0ABR1YZU1_9PEZI</name>
<feature type="compositionally biased region" description="Basic residues" evidence="1">
    <location>
        <begin position="1"/>
        <end position="17"/>
    </location>
</feature>
<protein>
    <recommendedName>
        <fullName evidence="4">F-box domain-containing protein</fullName>
    </recommendedName>
</protein>
<dbReference type="PANTHER" id="PTHR38790">
    <property type="entry name" value="2EXR DOMAIN-CONTAINING PROTEIN-RELATED"/>
    <property type="match status" value="1"/>
</dbReference>
<dbReference type="Proteomes" id="UP001492380">
    <property type="component" value="Unassembled WGS sequence"/>
</dbReference>
<organism evidence="2 3">
    <name type="scientific">Phyllosticta capitalensis</name>
    <dbReference type="NCBI Taxonomy" id="121624"/>
    <lineage>
        <taxon>Eukaryota</taxon>
        <taxon>Fungi</taxon>
        <taxon>Dikarya</taxon>
        <taxon>Ascomycota</taxon>
        <taxon>Pezizomycotina</taxon>
        <taxon>Dothideomycetes</taxon>
        <taxon>Dothideomycetes incertae sedis</taxon>
        <taxon>Botryosphaeriales</taxon>
        <taxon>Phyllostictaceae</taxon>
        <taxon>Phyllosticta</taxon>
    </lineage>
</organism>
<sequence length="343" mass="39261">MAKKNTKSKKSKSKRAVARPPKEPKPFPQEASKLMQLPQELRDKIYSEFFSQVWFVDGRRLNRHAPALLRTCRRIHSEIGKTWLQHVIFSFGSAESMLNTLTTFSPETLSQVRHVRVESHFLRLSLPASGLASYKLHAVLQLLPGLKLDRLDVNATRPPPVAYDILKHLIMSSSGWKELHFFSEDSLFLGYKNEPFVYGYMDKTLFPRRPQPADWQNRLEARDGKLSKPSVAVYRAKTAGGARDGIPLDPDEGVPLIQKLAKGQTLDDFDEDFDECIRDPREIMKKSLVIVKRGKGVDYVQRYDCAGTDYDIRAKTGKTKWEDIKKLIFCLGNHGPMFESQLR</sequence>
<evidence type="ECO:0000256" key="1">
    <source>
        <dbReference type="SAM" id="MobiDB-lite"/>
    </source>
</evidence>
<reference evidence="2 3" key="1">
    <citation type="submission" date="2024-04" db="EMBL/GenBank/DDBJ databases">
        <title>Phyllosticta paracitricarpa is synonymous to the EU quarantine fungus P. citricarpa based on phylogenomic analyses.</title>
        <authorList>
            <consortium name="Lawrence Berkeley National Laboratory"/>
            <person name="Van Ingen-Buijs V.A."/>
            <person name="Van Westerhoven A.C."/>
            <person name="Haridas S."/>
            <person name="Skiadas P."/>
            <person name="Martin F."/>
            <person name="Groenewald J.Z."/>
            <person name="Crous P.W."/>
            <person name="Seidl M.F."/>
        </authorList>
    </citation>
    <scope>NUCLEOTIDE SEQUENCE [LARGE SCALE GENOMIC DNA]</scope>
    <source>
        <strain evidence="2 3">CBS 123374</strain>
    </source>
</reference>
<gene>
    <name evidence="2" type="ORF">HDK90DRAFT_149452</name>
</gene>
<comment type="caution">
    <text evidence="2">The sequence shown here is derived from an EMBL/GenBank/DDBJ whole genome shotgun (WGS) entry which is preliminary data.</text>
</comment>
<evidence type="ECO:0000313" key="2">
    <source>
        <dbReference type="EMBL" id="KAK8244232.1"/>
    </source>
</evidence>
<dbReference type="EMBL" id="JBBWRZ010000002">
    <property type="protein sequence ID" value="KAK8244232.1"/>
    <property type="molecule type" value="Genomic_DNA"/>
</dbReference>
<accession>A0ABR1YZU1</accession>